<keyword evidence="2 4" id="KW-0863">Zinc-finger</keyword>
<evidence type="ECO:0000256" key="4">
    <source>
        <dbReference type="PROSITE-ProRule" id="PRU00175"/>
    </source>
</evidence>
<dbReference type="PROSITE" id="PS50089">
    <property type="entry name" value="ZF_RING_2"/>
    <property type="match status" value="1"/>
</dbReference>
<evidence type="ECO:0000313" key="7">
    <source>
        <dbReference type="Proteomes" id="UP001152320"/>
    </source>
</evidence>
<dbReference type="Gene3D" id="3.30.40.10">
    <property type="entry name" value="Zinc/RING finger domain, C3HC4 (zinc finger)"/>
    <property type="match status" value="1"/>
</dbReference>
<evidence type="ECO:0000313" key="6">
    <source>
        <dbReference type="EMBL" id="KAJ8032637.1"/>
    </source>
</evidence>
<dbReference type="Pfam" id="PF00097">
    <property type="entry name" value="zf-C3HC4"/>
    <property type="match status" value="1"/>
</dbReference>
<dbReference type="GO" id="GO:0008270">
    <property type="term" value="F:zinc ion binding"/>
    <property type="evidence" value="ECO:0007669"/>
    <property type="project" value="UniProtKB-KW"/>
</dbReference>
<evidence type="ECO:0000259" key="5">
    <source>
        <dbReference type="PROSITE" id="PS50089"/>
    </source>
</evidence>
<dbReference type="InterPro" id="IPR001841">
    <property type="entry name" value="Znf_RING"/>
</dbReference>
<dbReference type="PANTHER" id="PTHR25462">
    <property type="entry name" value="BONUS, ISOFORM C-RELATED"/>
    <property type="match status" value="1"/>
</dbReference>
<gene>
    <name evidence="6" type="ORF">HOLleu_26209</name>
</gene>
<dbReference type="PROSITE" id="PS00518">
    <property type="entry name" value="ZF_RING_1"/>
    <property type="match status" value="1"/>
</dbReference>
<dbReference type="PANTHER" id="PTHR25462:SF296">
    <property type="entry name" value="MEIOTIC P26, ISOFORM F"/>
    <property type="match status" value="1"/>
</dbReference>
<keyword evidence="1" id="KW-0479">Metal-binding</keyword>
<keyword evidence="3" id="KW-0862">Zinc</keyword>
<dbReference type="Proteomes" id="UP001152320">
    <property type="component" value="Chromosome 12"/>
</dbReference>
<proteinExistence type="predicted"/>
<reference evidence="6" key="1">
    <citation type="submission" date="2021-10" db="EMBL/GenBank/DDBJ databases">
        <title>Tropical sea cucumber genome reveals ecological adaptation and Cuvierian tubules defense mechanism.</title>
        <authorList>
            <person name="Chen T."/>
        </authorList>
    </citation>
    <scope>NUCLEOTIDE SEQUENCE</scope>
    <source>
        <strain evidence="6">Nanhai2018</strain>
        <tissue evidence="6">Muscle</tissue>
    </source>
</reference>
<dbReference type="AlphaFoldDB" id="A0A9Q1H2C6"/>
<sequence length="392" mass="44006">MATSSPLKDIGDKFCLCSICLEQLKEPKLLPCLHRYCKDCLNSIIQGTYDVIQCPDCRQETQIPTNGVDGFKTDFYSKNLVEYVQIQQSLKSDITVNYKQYSISKTSVTKISENFDTKISIYDPNRYVCSITSIGDGNIVISGYTSDLKASFMIVIDMNGRMLKEKILNTGEILPVRFCKFLSQHKVASVCTPNDIGLYDVRDGSYIKKNISDVISSWPKGRDVSCVATNPVNNHILVGGRNSTDVYVFDDQLNYLHILTLPEMIKRPHDITVSDGHLLVCDNDGEKCFVTTMDGSESKVVGEFMKPNLEGYMFGPTSVYSDKNGLVYVLWKSSPQCYIVQYNHDGSQVLTTRMLDVDAHVVTVVETSQGEKLLVATCDTRTVYLYNLMTED</sequence>
<dbReference type="InterPro" id="IPR013083">
    <property type="entry name" value="Znf_RING/FYVE/PHD"/>
</dbReference>
<evidence type="ECO:0000256" key="3">
    <source>
        <dbReference type="ARBA" id="ARBA00022833"/>
    </source>
</evidence>
<protein>
    <submittedName>
        <fullName evidence="6">E3 ubiquitin-protein ligase TRIM56</fullName>
    </submittedName>
</protein>
<dbReference type="InterPro" id="IPR018957">
    <property type="entry name" value="Znf_C3HC4_RING-type"/>
</dbReference>
<name>A0A9Q1H2C6_HOLLE</name>
<dbReference type="Gene3D" id="2.120.10.30">
    <property type="entry name" value="TolB, C-terminal domain"/>
    <property type="match status" value="1"/>
</dbReference>
<keyword evidence="7" id="KW-1185">Reference proteome</keyword>
<dbReference type="InterPro" id="IPR047153">
    <property type="entry name" value="TRIM45/56/19-like"/>
</dbReference>
<dbReference type="InterPro" id="IPR011042">
    <property type="entry name" value="6-blade_b-propeller_TolB-like"/>
</dbReference>
<feature type="domain" description="RING-type" evidence="5">
    <location>
        <begin position="17"/>
        <end position="58"/>
    </location>
</feature>
<dbReference type="SMART" id="SM00184">
    <property type="entry name" value="RING"/>
    <property type="match status" value="1"/>
</dbReference>
<dbReference type="SUPFAM" id="SSF57850">
    <property type="entry name" value="RING/U-box"/>
    <property type="match status" value="1"/>
</dbReference>
<organism evidence="6 7">
    <name type="scientific">Holothuria leucospilota</name>
    <name type="common">Black long sea cucumber</name>
    <name type="synonym">Mertensiothuria leucospilota</name>
    <dbReference type="NCBI Taxonomy" id="206669"/>
    <lineage>
        <taxon>Eukaryota</taxon>
        <taxon>Metazoa</taxon>
        <taxon>Echinodermata</taxon>
        <taxon>Eleutherozoa</taxon>
        <taxon>Echinozoa</taxon>
        <taxon>Holothuroidea</taxon>
        <taxon>Aspidochirotacea</taxon>
        <taxon>Aspidochirotida</taxon>
        <taxon>Holothuriidae</taxon>
        <taxon>Holothuria</taxon>
    </lineage>
</organism>
<dbReference type="InterPro" id="IPR017907">
    <property type="entry name" value="Znf_RING_CS"/>
</dbReference>
<dbReference type="OrthoDB" id="654191at2759"/>
<evidence type="ECO:0000256" key="1">
    <source>
        <dbReference type="ARBA" id="ARBA00022723"/>
    </source>
</evidence>
<evidence type="ECO:0000256" key="2">
    <source>
        <dbReference type="ARBA" id="ARBA00022771"/>
    </source>
</evidence>
<dbReference type="SUPFAM" id="SSF101898">
    <property type="entry name" value="NHL repeat"/>
    <property type="match status" value="1"/>
</dbReference>
<dbReference type="EMBL" id="JAIZAY010000012">
    <property type="protein sequence ID" value="KAJ8032637.1"/>
    <property type="molecule type" value="Genomic_DNA"/>
</dbReference>
<accession>A0A9Q1H2C6</accession>
<comment type="caution">
    <text evidence="6">The sequence shown here is derived from an EMBL/GenBank/DDBJ whole genome shotgun (WGS) entry which is preliminary data.</text>
</comment>